<dbReference type="Pfam" id="PF00730">
    <property type="entry name" value="HhH-GPD"/>
    <property type="match status" value="1"/>
</dbReference>
<feature type="binding site" evidence="11">
    <location>
        <position position="202"/>
    </location>
    <ligand>
        <name>[4Fe-4S] cluster</name>
        <dbReference type="ChEBI" id="CHEBI:49883"/>
    </ligand>
</feature>
<dbReference type="CDD" id="cd00056">
    <property type="entry name" value="ENDO3c"/>
    <property type="match status" value="1"/>
</dbReference>
<comment type="cofactor">
    <cofactor evidence="11">
        <name>[4Fe-4S] cluster</name>
        <dbReference type="ChEBI" id="CHEBI:49883"/>
    </cofactor>
    <text evidence="11">Binds 1 [4Fe-4S] cluster.</text>
</comment>
<proteinExistence type="inferred from homology"/>
<reference evidence="13 14" key="1">
    <citation type="submission" date="2021-03" db="EMBL/GenBank/DDBJ databases">
        <title>Thermosipho ferrireducens sp.nov., an anaerobic thermophilic iron-reducing bacterium isolated from a deep-sea hydrothermal sulfide deposits.</title>
        <authorList>
            <person name="Zeng X."/>
            <person name="Chen Y."/>
            <person name="Shao Z."/>
        </authorList>
    </citation>
    <scope>NUCLEOTIDE SEQUENCE [LARGE SCALE GENOMIC DNA]</scope>
    <source>
        <strain evidence="13 14">JL129W03</strain>
    </source>
</reference>
<dbReference type="Gene3D" id="1.10.1670.10">
    <property type="entry name" value="Helix-hairpin-Helix base-excision DNA repair enzymes (C-terminal)"/>
    <property type="match status" value="1"/>
</dbReference>
<keyword evidence="14" id="KW-1185">Reference proteome</keyword>
<dbReference type="SMART" id="SM00525">
    <property type="entry name" value="FES"/>
    <property type="match status" value="1"/>
</dbReference>
<feature type="binding site" evidence="11">
    <location>
        <position position="196"/>
    </location>
    <ligand>
        <name>[4Fe-4S] cluster</name>
        <dbReference type="ChEBI" id="CHEBI:49883"/>
    </ligand>
</feature>
<evidence type="ECO:0000256" key="3">
    <source>
        <dbReference type="ARBA" id="ARBA00022723"/>
    </source>
</evidence>
<keyword evidence="13" id="KW-0255">Endonuclease</keyword>
<comment type="function">
    <text evidence="11">DNA repair enzyme that has both DNA N-glycosylase activity and AP-lyase activity. The DNA N-glycosylase activity releases various damaged pyrimidines from DNA by cleaving the N-glycosidic bond, leaving an AP (apurinic/apyrimidinic) site. The AP-lyase activity cleaves the phosphodiester bond 3' to the AP site by a beta-elimination, leaving a 3'-terminal unsaturated sugar and a product with a terminal 5'-phosphate.</text>
</comment>
<comment type="similarity">
    <text evidence="1 11">Belongs to the Nth/MutY family.</text>
</comment>
<dbReference type="InterPro" id="IPR004036">
    <property type="entry name" value="Endonuclease-III-like_CS2"/>
</dbReference>
<dbReference type="PROSITE" id="PS01155">
    <property type="entry name" value="ENDONUCLEASE_III_2"/>
    <property type="match status" value="1"/>
</dbReference>
<dbReference type="RefSeq" id="WP_207567372.1">
    <property type="nucleotide sequence ID" value="NZ_CP071446.1"/>
</dbReference>
<dbReference type="EMBL" id="CP071446">
    <property type="protein sequence ID" value="QTA38652.1"/>
    <property type="molecule type" value="Genomic_DNA"/>
</dbReference>
<dbReference type="InterPro" id="IPR011257">
    <property type="entry name" value="DNA_glycosylase"/>
</dbReference>
<protein>
    <recommendedName>
        <fullName evidence="11">Endonuclease III</fullName>
        <ecNumber evidence="11">4.2.99.18</ecNumber>
    </recommendedName>
    <alternativeName>
        <fullName evidence="11">DNA-(apurinic or apyrimidinic site) lyase</fullName>
    </alternativeName>
</protein>
<keyword evidence="2 11" id="KW-0004">4Fe-4S</keyword>
<name>A0ABX7S7T8_9BACT</name>
<dbReference type="Gene3D" id="1.10.340.30">
    <property type="entry name" value="Hypothetical protein, domain 2"/>
    <property type="match status" value="1"/>
</dbReference>
<keyword evidence="5 11" id="KW-0378">Hydrolase</keyword>
<accession>A0ABX7S7T8</accession>
<evidence type="ECO:0000256" key="6">
    <source>
        <dbReference type="ARBA" id="ARBA00023004"/>
    </source>
</evidence>
<evidence type="ECO:0000256" key="7">
    <source>
        <dbReference type="ARBA" id="ARBA00023014"/>
    </source>
</evidence>
<evidence type="ECO:0000256" key="11">
    <source>
        <dbReference type="HAMAP-Rule" id="MF_00942"/>
    </source>
</evidence>
<gene>
    <name evidence="11" type="primary">nth</name>
    <name evidence="13" type="ORF">JYK00_03850</name>
</gene>
<dbReference type="SUPFAM" id="SSF48150">
    <property type="entry name" value="DNA-glycosylase"/>
    <property type="match status" value="1"/>
</dbReference>
<keyword evidence="7 11" id="KW-0411">Iron-sulfur</keyword>
<evidence type="ECO:0000259" key="12">
    <source>
        <dbReference type="SMART" id="SM00478"/>
    </source>
</evidence>
<keyword evidence="13" id="KW-0540">Nuclease</keyword>
<dbReference type="PANTHER" id="PTHR43286">
    <property type="entry name" value="ENDONUCLEASE III-LIKE PROTEIN 1"/>
    <property type="match status" value="1"/>
</dbReference>
<feature type="binding site" evidence="11">
    <location>
        <position position="186"/>
    </location>
    <ligand>
        <name>[4Fe-4S] cluster</name>
        <dbReference type="ChEBI" id="CHEBI:49883"/>
    </ligand>
</feature>
<dbReference type="InterPro" id="IPR000445">
    <property type="entry name" value="HhH_motif"/>
</dbReference>
<dbReference type="InterPro" id="IPR005759">
    <property type="entry name" value="Nth"/>
</dbReference>
<dbReference type="InterPro" id="IPR023170">
    <property type="entry name" value="HhH_base_excis_C"/>
</dbReference>
<keyword evidence="9 11" id="KW-0456">Lyase</keyword>
<evidence type="ECO:0000256" key="8">
    <source>
        <dbReference type="ARBA" id="ARBA00023204"/>
    </source>
</evidence>
<evidence type="ECO:0000256" key="10">
    <source>
        <dbReference type="ARBA" id="ARBA00023295"/>
    </source>
</evidence>
<dbReference type="HAMAP" id="MF_00942">
    <property type="entry name" value="Nth"/>
    <property type="match status" value="1"/>
</dbReference>
<dbReference type="PIRSF" id="PIRSF001435">
    <property type="entry name" value="Nth"/>
    <property type="match status" value="1"/>
</dbReference>
<dbReference type="InterPro" id="IPR004035">
    <property type="entry name" value="Endouclease-III_FeS-bd_BS"/>
</dbReference>
<dbReference type="PROSITE" id="PS00764">
    <property type="entry name" value="ENDONUCLEASE_III_1"/>
    <property type="match status" value="1"/>
</dbReference>
<organism evidence="13 14">
    <name type="scientific">Thermosipho ferrireducens</name>
    <dbReference type="NCBI Taxonomy" id="2571116"/>
    <lineage>
        <taxon>Bacteria</taxon>
        <taxon>Thermotogati</taxon>
        <taxon>Thermotogota</taxon>
        <taxon>Thermotogae</taxon>
        <taxon>Thermotogales</taxon>
        <taxon>Fervidobacteriaceae</taxon>
        <taxon>Thermosipho</taxon>
    </lineage>
</organism>
<evidence type="ECO:0000256" key="9">
    <source>
        <dbReference type="ARBA" id="ARBA00023239"/>
    </source>
</evidence>
<keyword evidence="6 11" id="KW-0408">Iron</keyword>
<evidence type="ECO:0000313" key="13">
    <source>
        <dbReference type="EMBL" id="QTA38652.1"/>
    </source>
</evidence>
<keyword evidence="3 11" id="KW-0479">Metal-binding</keyword>
<keyword evidence="4 11" id="KW-0227">DNA damage</keyword>
<comment type="catalytic activity">
    <reaction evidence="11">
        <text>2'-deoxyribonucleotide-(2'-deoxyribose 5'-phosphate)-2'-deoxyribonucleotide-DNA = a 3'-end 2'-deoxyribonucleotide-(2,3-dehydro-2,3-deoxyribose 5'-phosphate)-DNA + a 5'-end 5'-phospho-2'-deoxyribonucleoside-DNA + H(+)</text>
        <dbReference type="Rhea" id="RHEA:66592"/>
        <dbReference type="Rhea" id="RHEA-COMP:13180"/>
        <dbReference type="Rhea" id="RHEA-COMP:16897"/>
        <dbReference type="Rhea" id="RHEA-COMP:17067"/>
        <dbReference type="ChEBI" id="CHEBI:15378"/>
        <dbReference type="ChEBI" id="CHEBI:136412"/>
        <dbReference type="ChEBI" id="CHEBI:157695"/>
        <dbReference type="ChEBI" id="CHEBI:167181"/>
        <dbReference type="EC" id="4.2.99.18"/>
    </reaction>
</comment>
<dbReference type="InterPro" id="IPR003265">
    <property type="entry name" value="HhH-GPD_domain"/>
</dbReference>
<evidence type="ECO:0000313" key="14">
    <source>
        <dbReference type="Proteomes" id="UP000671862"/>
    </source>
</evidence>
<evidence type="ECO:0000256" key="1">
    <source>
        <dbReference type="ARBA" id="ARBA00008343"/>
    </source>
</evidence>
<evidence type="ECO:0000256" key="2">
    <source>
        <dbReference type="ARBA" id="ARBA00022485"/>
    </source>
</evidence>
<evidence type="ECO:0000256" key="4">
    <source>
        <dbReference type="ARBA" id="ARBA00022763"/>
    </source>
</evidence>
<dbReference type="Proteomes" id="UP000671862">
    <property type="component" value="Chromosome"/>
</dbReference>
<feature type="binding site" evidence="11">
    <location>
        <position position="193"/>
    </location>
    <ligand>
        <name>[4Fe-4S] cluster</name>
        <dbReference type="ChEBI" id="CHEBI:49883"/>
    </ligand>
</feature>
<dbReference type="Pfam" id="PF00633">
    <property type="entry name" value="HHH"/>
    <property type="match status" value="1"/>
</dbReference>
<feature type="domain" description="HhH-GPD" evidence="12">
    <location>
        <begin position="37"/>
        <end position="184"/>
    </location>
</feature>
<keyword evidence="8 11" id="KW-0234">DNA repair</keyword>
<dbReference type="SMART" id="SM00478">
    <property type="entry name" value="ENDO3c"/>
    <property type="match status" value="1"/>
</dbReference>
<dbReference type="EC" id="4.2.99.18" evidence="11"/>
<dbReference type="GO" id="GO:0004519">
    <property type="term" value="F:endonuclease activity"/>
    <property type="evidence" value="ECO:0007669"/>
    <property type="project" value="UniProtKB-KW"/>
</dbReference>
<sequence length="213" mass="24130">MKIKEQEIVLVAEKIIKSFPRNHSITDPYRVLITTVLSQRSKDENTEIASEKLFSVYDSVDKIANTSPQQLYELIKPAGLYKQKAKRIVEISKIIKKKYSGKVPDTLEELISLPGVGRKTANIVLYVSFGIPALAVDTHVHRISNRLGWVSTKTPEETETLLMKILPKRLWGPLNGSMVEFGKKICRPISPKCNLCVVKEKCKYYKSEKGGKR</sequence>
<keyword evidence="11" id="KW-0238">DNA-binding</keyword>
<dbReference type="InterPro" id="IPR003651">
    <property type="entry name" value="Endonuclease3_FeS-loop_motif"/>
</dbReference>
<keyword evidence="10 11" id="KW-0326">Glycosidase</keyword>
<evidence type="ECO:0000256" key="5">
    <source>
        <dbReference type="ARBA" id="ARBA00022801"/>
    </source>
</evidence>
<dbReference type="PANTHER" id="PTHR43286:SF1">
    <property type="entry name" value="ENDONUCLEASE III-LIKE PROTEIN 1"/>
    <property type="match status" value="1"/>
</dbReference>